<dbReference type="AlphaFoldDB" id="A0A7K1FP09"/>
<dbReference type="EMBL" id="WLYK01000005">
    <property type="protein sequence ID" value="MTD15059.1"/>
    <property type="molecule type" value="Genomic_DNA"/>
</dbReference>
<evidence type="ECO:0000256" key="2">
    <source>
        <dbReference type="SAM" id="SignalP"/>
    </source>
</evidence>
<feature type="chain" id="PRO_5039159430" evidence="2">
    <location>
        <begin position="23"/>
        <end position="236"/>
    </location>
</feature>
<feature type="region of interest" description="Disordered" evidence="1">
    <location>
        <begin position="27"/>
        <end position="99"/>
    </location>
</feature>
<dbReference type="RefSeq" id="WP_154769028.1">
    <property type="nucleotide sequence ID" value="NZ_WLYK01000005.1"/>
</dbReference>
<keyword evidence="2" id="KW-0732">Signal</keyword>
<feature type="signal peptide" evidence="2">
    <location>
        <begin position="1"/>
        <end position="22"/>
    </location>
</feature>
<keyword evidence="4" id="KW-1185">Reference proteome</keyword>
<proteinExistence type="predicted"/>
<sequence>MALRIRTGIVPAVLLAAVLVGCGTTTEQTATSTAPQTTTSASVGSPSASVTVSAPETSATAPASTVTATVTDTVTASATTEVSEPTAGETSASEETTATTLDGPSKAWFTAYCSGLAPLTDVSSILGDSSEPAAAADQITAIGTALGRSVGQLVGMAPPTFAGGPEFASSAISTMTDLGTQLVDTGEQLRQGDGSGIAALQETLKDGPLRDLATLQASADIKSEIAGLDACQALAG</sequence>
<name>A0A7K1FP09_9ACTN</name>
<dbReference type="Proteomes" id="UP000460221">
    <property type="component" value="Unassembled WGS sequence"/>
</dbReference>
<protein>
    <submittedName>
        <fullName evidence="3">Uncharacterized protein</fullName>
    </submittedName>
</protein>
<dbReference type="PROSITE" id="PS51257">
    <property type="entry name" value="PROKAR_LIPOPROTEIN"/>
    <property type="match status" value="1"/>
</dbReference>
<evidence type="ECO:0000313" key="3">
    <source>
        <dbReference type="EMBL" id="MTD15059.1"/>
    </source>
</evidence>
<reference evidence="3 4" key="1">
    <citation type="submission" date="2019-11" db="EMBL/GenBank/DDBJ databases">
        <authorList>
            <person name="Jiang L.-Q."/>
        </authorList>
    </citation>
    <scope>NUCLEOTIDE SEQUENCE [LARGE SCALE GENOMIC DNA]</scope>
    <source>
        <strain evidence="3 4">YIM 132087</strain>
    </source>
</reference>
<organism evidence="3 4">
    <name type="scientific">Nakamurella alba</name>
    <dbReference type="NCBI Taxonomy" id="2665158"/>
    <lineage>
        <taxon>Bacteria</taxon>
        <taxon>Bacillati</taxon>
        <taxon>Actinomycetota</taxon>
        <taxon>Actinomycetes</taxon>
        <taxon>Nakamurellales</taxon>
        <taxon>Nakamurellaceae</taxon>
        <taxon>Nakamurella</taxon>
    </lineage>
</organism>
<evidence type="ECO:0000313" key="4">
    <source>
        <dbReference type="Proteomes" id="UP000460221"/>
    </source>
</evidence>
<gene>
    <name evidence="3" type="ORF">GIS00_14030</name>
</gene>
<comment type="caution">
    <text evidence="3">The sequence shown here is derived from an EMBL/GenBank/DDBJ whole genome shotgun (WGS) entry which is preliminary data.</text>
</comment>
<evidence type="ECO:0000256" key="1">
    <source>
        <dbReference type="SAM" id="MobiDB-lite"/>
    </source>
</evidence>
<accession>A0A7K1FP09</accession>